<evidence type="ECO:0000259" key="1">
    <source>
        <dbReference type="Pfam" id="PF00534"/>
    </source>
</evidence>
<dbReference type="EMBL" id="JAAVTX010000003">
    <property type="protein sequence ID" value="NKE45453.1"/>
    <property type="molecule type" value="Genomic_DNA"/>
</dbReference>
<accession>A0ABX1EZE1</accession>
<dbReference type="PANTHER" id="PTHR46401:SF8">
    <property type="entry name" value="BLL6006 PROTEIN"/>
    <property type="match status" value="1"/>
</dbReference>
<dbReference type="CDD" id="cd03801">
    <property type="entry name" value="GT4_PimA-like"/>
    <property type="match status" value="1"/>
</dbReference>
<protein>
    <submittedName>
        <fullName evidence="3">Glycosyltransferase family 4 protein</fullName>
    </submittedName>
</protein>
<name>A0ABX1EZE1_9PROT</name>
<evidence type="ECO:0000259" key="2">
    <source>
        <dbReference type="Pfam" id="PF13439"/>
    </source>
</evidence>
<comment type="caution">
    <text evidence="3">The sequence shown here is derived from an EMBL/GenBank/DDBJ whole genome shotgun (WGS) entry which is preliminary data.</text>
</comment>
<feature type="domain" description="Glycosyltransferase subfamily 4-like N-terminal" evidence="2">
    <location>
        <begin position="6"/>
        <end position="173"/>
    </location>
</feature>
<dbReference type="Gene3D" id="3.40.50.2000">
    <property type="entry name" value="Glycogen Phosphorylase B"/>
    <property type="match status" value="2"/>
</dbReference>
<evidence type="ECO:0000313" key="3">
    <source>
        <dbReference type="EMBL" id="NKE45453.1"/>
    </source>
</evidence>
<proteinExistence type="predicted"/>
<reference evidence="3 4" key="1">
    <citation type="submission" date="2020-03" db="EMBL/GenBank/DDBJ databases">
        <title>Roseomonas selenitidurans sp. nov. isolated from soil.</title>
        <authorList>
            <person name="Liu H."/>
        </authorList>
    </citation>
    <scope>NUCLEOTIDE SEQUENCE [LARGE SCALE GENOMIC DNA]</scope>
    <source>
        <strain evidence="3 4">JCM 15073</strain>
    </source>
</reference>
<sequence length="356" mass="36760">MTVDAVGGVWRYGVDLCRALNGAGVEVLLVCLGPAPNAGQRAEVAALRATHLQLLDAPLDWMVEDPAALAALPGQLEDLAAGCDLLHLNLPTQAAGLGGRRPVVAVSHSCVVTWWAMMRGTPLPKGWAWQKALNARGLARADAVVAPSMSHAAALREAYALACPVHVVPNAVEAAPQAAGLRESFVLAAGRWWDEGKGAALLDAAAARSTLPVLAAGDCDGPGGPGFEFRHARTLGPLTHTALRGLMQRCAIFASPSQYEPFGLAALEAAQGGAPLLLAEIPTYREIWDGAALFARDAPGFAATIDALFADAPLRAALGAQARARAERYTSGRQLCALLAAYASSAAASSSSSLVD</sequence>
<dbReference type="Pfam" id="PF00534">
    <property type="entry name" value="Glycos_transf_1"/>
    <property type="match status" value="1"/>
</dbReference>
<dbReference type="SUPFAM" id="SSF53756">
    <property type="entry name" value="UDP-Glycosyltransferase/glycogen phosphorylase"/>
    <property type="match status" value="1"/>
</dbReference>
<dbReference type="InterPro" id="IPR028098">
    <property type="entry name" value="Glyco_trans_4-like_N"/>
</dbReference>
<keyword evidence="4" id="KW-1185">Reference proteome</keyword>
<gene>
    <name evidence="3" type="ORF">HB662_11755</name>
</gene>
<dbReference type="PANTHER" id="PTHR46401">
    <property type="entry name" value="GLYCOSYLTRANSFERASE WBBK-RELATED"/>
    <property type="match status" value="1"/>
</dbReference>
<organism evidence="3 4">
    <name type="scientific">Falsiroseomonas frigidaquae</name>
    <dbReference type="NCBI Taxonomy" id="487318"/>
    <lineage>
        <taxon>Bacteria</taxon>
        <taxon>Pseudomonadati</taxon>
        <taxon>Pseudomonadota</taxon>
        <taxon>Alphaproteobacteria</taxon>
        <taxon>Acetobacterales</taxon>
        <taxon>Roseomonadaceae</taxon>
        <taxon>Falsiroseomonas</taxon>
    </lineage>
</organism>
<evidence type="ECO:0000313" key="4">
    <source>
        <dbReference type="Proteomes" id="UP000765160"/>
    </source>
</evidence>
<feature type="domain" description="Glycosyl transferase family 1" evidence="1">
    <location>
        <begin position="233"/>
        <end position="324"/>
    </location>
</feature>
<dbReference type="Pfam" id="PF13439">
    <property type="entry name" value="Glyco_transf_4"/>
    <property type="match status" value="1"/>
</dbReference>
<dbReference type="Proteomes" id="UP000765160">
    <property type="component" value="Unassembled WGS sequence"/>
</dbReference>
<dbReference type="InterPro" id="IPR001296">
    <property type="entry name" value="Glyco_trans_1"/>
</dbReference>